<dbReference type="Gene3D" id="3.90.1720.80">
    <property type="match status" value="1"/>
</dbReference>
<gene>
    <name evidence="1" type="ORF">NX782_00215</name>
</gene>
<protein>
    <submittedName>
        <fullName evidence="1">Type VI secretion system amidase effector protein Tae4</fullName>
    </submittedName>
</protein>
<dbReference type="Gene3D" id="4.10.280.80">
    <property type="match status" value="1"/>
</dbReference>
<proteinExistence type="predicted"/>
<name>A0ABT2A0B3_9BURK</name>
<reference evidence="1 2" key="1">
    <citation type="submission" date="2022-08" db="EMBL/GenBank/DDBJ databases">
        <title>Reclassification of Massilia species as members of the genera Telluria, Duganella, Pseudoduganella, Mokoshia gen. nov. and Zemynaea gen. nov. using orthogonal and non-orthogonal genome-based approaches.</title>
        <authorList>
            <person name="Bowman J.P."/>
        </authorList>
    </citation>
    <scope>NUCLEOTIDE SEQUENCE [LARGE SCALE GENOMIC DNA]</scope>
    <source>
        <strain evidence="1 2">LMG 28164</strain>
    </source>
</reference>
<keyword evidence="2" id="KW-1185">Reference proteome</keyword>
<dbReference type="EMBL" id="JANUGX010000001">
    <property type="protein sequence ID" value="MCS0587623.1"/>
    <property type="molecule type" value="Genomic_DNA"/>
</dbReference>
<comment type="caution">
    <text evidence="1">The sequence shown here is derived from an EMBL/GenBank/DDBJ whole genome shotgun (WGS) entry which is preliminary data.</text>
</comment>
<dbReference type="Proteomes" id="UP001205560">
    <property type="component" value="Unassembled WGS sequence"/>
</dbReference>
<dbReference type="RefSeq" id="WP_258843461.1">
    <property type="nucleotide sequence ID" value="NZ_JANUGX010000001.1"/>
</dbReference>
<sequence length="153" mass="16997">MKPTFQGLRQFYPRKDSREVLFADIGWDDLIGNPAYWDTCAIRMSIGLLRAGVTLPGARMRAKAGTIEGKWIEPGQAKLSSILDRLWGEPEVYTSEQAARAGIGQRNGVVSFFKIEGGNQGHIDLIAMGDHGFLDCARSCFFSALTIWFWPLA</sequence>
<organism evidence="1 2">
    <name type="scientific">Massilia norwichensis</name>
    <dbReference type="NCBI Taxonomy" id="1442366"/>
    <lineage>
        <taxon>Bacteria</taxon>
        <taxon>Pseudomonadati</taxon>
        <taxon>Pseudomonadota</taxon>
        <taxon>Betaproteobacteria</taxon>
        <taxon>Burkholderiales</taxon>
        <taxon>Oxalobacteraceae</taxon>
        <taxon>Telluria group</taxon>
        <taxon>Massilia</taxon>
    </lineage>
</organism>
<evidence type="ECO:0000313" key="2">
    <source>
        <dbReference type="Proteomes" id="UP001205560"/>
    </source>
</evidence>
<accession>A0ABT2A0B3</accession>
<dbReference type="InterPro" id="IPR025562">
    <property type="entry name" value="Tae4"/>
</dbReference>
<evidence type="ECO:0000313" key="1">
    <source>
        <dbReference type="EMBL" id="MCS0587623.1"/>
    </source>
</evidence>
<dbReference type="Pfam" id="PF14113">
    <property type="entry name" value="Tae4"/>
    <property type="match status" value="1"/>
</dbReference>